<dbReference type="Proteomes" id="UP000677515">
    <property type="component" value="Chromosome"/>
</dbReference>
<evidence type="ECO:0000256" key="1">
    <source>
        <dbReference type="SAM" id="Phobius"/>
    </source>
</evidence>
<evidence type="ECO:0000313" key="3">
    <source>
        <dbReference type="Proteomes" id="UP000677515"/>
    </source>
</evidence>
<keyword evidence="3" id="KW-1185">Reference proteome</keyword>
<proteinExistence type="predicted"/>
<keyword evidence="1" id="KW-1133">Transmembrane helix</keyword>
<organism evidence="2 3">
    <name type="scientific">Erwinia rhapontici</name>
    <name type="common">Pectobacterium rhapontici</name>
    <dbReference type="NCBI Taxonomy" id="55212"/>
    <lineage>
        <taxon>Bacteria</taxon>
        <taxon>Pseudomonadati</taxon>
        <taxon>Pseudomonadota</taxon>
        <taxon>Gammaproteobacteria</taxon>
        <taxon>Enterobacterales</taxon>
        <taxon>Erwiniaceae</taxon>
        <taxon>Erwinia</taxon>
    </lineage>
</organism>
<feature type="transmembrane region" description="Helical" evidence="1">
    <location>
        <begin position="14"/>
        <end position="35"/>
    </location>
</feature>
<accession>A0ABM7MZ00</accession>
<gene>
    <name evidence="2" type="ORF">ERHA53_17320</name>
</gene>
<reference evidence="2 3" key="1">
    <citation type="submission" date="2021-01" db="EMBL/GenBank/DDBJ databases">
        <title>Complete genome sequence of Erwinia rhapontici MAFF 311153.</title>
        <authorList>
            <person name="Morohoshi T."/>
            <person name="Someya N."/>
        </authorList>
    </citation>
    <scope>NUCLEOTIDE SEQUENCE [LARGE SCALE GENOMIC DNA]</scope>
    <source>
        <strain evidence="2 3">MAFF 311153</strain>
    </source>
</reference>
<keyword evidence="1" id="KW-0472">Membrane</keyword>
<evidence type="ECO:0000313" key="2">
    <source>
        <dbReference type="EMBL" id="BCQ34389.1"/>
    </source>
</evidence>
<name>A0ABM7MZ00_ERWRD</name>
<feature type="transmembrane region" description="Helical" evidence="1">
    <location>
        <begin position="42"/>
        <end position="62"/>
    </location>
</feature>
<protein>
    <submittedName>
        <fullName evidence="2">Uncharacterized protein</fullName>
    </submittedName>
</protein>
<keyword evidence="1" id="KW-0812">Transmembrane</keyword>
<sequence>MLSSIDFKGLGEAVLFHAAVLIIAAASLISGLLHYQSGIGKLLILISAVLGLYLVMVFKFYWNPPWNFWDR</sequence>
<dbReference type="RefSeq" id="WP_176973470.1">
    <property type="nucleotide sequence ID" value="NZ_AP024329.1"/>
</dbReference>
<dbReference type="EMBL" id="AP024329">
    <property type="protein sequence ID" value="BCQ34389.1"/>
    <property type="molecule type" value="Genomic_DNA"/>
</dbReference>